<protein>
    <submittedName>
        <fullName evidence="1">Uncharacterized protein</fullName>
    </submittedName>
</protein>
<evidence type="ECO:0000313" key="1">
    <source>
        <dbReference type="EMBL" id="QJA54023.1"/>
    </source>
</evidence>
<accession>A0A6H2A1G2</accession>
<reference evidence="1" key="1">
    <citation type="submission" date="2020-03" db="EMBL/GenBank/DDBJ databases">
        <title>The deep terrestrial virosphere.</title>
        <authorList>
            <person name="Holmfeldt K."/>
            <person name="Nilsson E."/>
            <person name="Simone D."/>
            <person name="Lopez-Fernandez M."/>
            <person name="Wu X."/>
            <person name="de Brujin I."/>
            <person name="Lundin D."/>
            <person name="Andersson A."/>
            <person name="Bertilsson S."/>
            <person name="Dopson M."/>
        </authorList>
    </citation>
    <scope>NUCLEOTIDE SEQUENCE</scope>
    <source>
        <strain evidence="1">TM448A04278</strain>
    </source>
</reference>
<sequence length="60" mass="7009">MAEITSVDTVWYNAGLGFAYKLLDPSPNYHLTKMMPCGHTGLWVIDRWVCQTCWSWQKEE</sequence>
<dbReference type="EMBL" id="MT144471">
    <property type="protein sequence ID" value="QJA54023.1"/>
    <property type="molecule type" value="Genomic_DNA"/>
</dbReference>
<name>A0A6H2A1G2_9ZZZZ</name>
<dbReference type="AlphaFoldDB" id="A0A6H2A1G2"/>
<organism evidence="1">
    <name type="scientific">viral metagenome</name>
    <dbReference type="NCBI Taxonomy" id="1070528"/>
    <lineage>
        <taxon>unclassified sequences</taxon>
        <taxon>metagenomes</taxon>
        <taxon>organismal metagenomes</taxon>
    </lineage>
</organism>
<proteinExistence type="predicted"/>
<gene>
    <name evidence="1" type="ORF">TM448A04278_0003</name>
</gene>